<evidence type="ECO:0000313" key="6">
    <source>
        <dbReference type="EMBL" id="KAF0295466.1"/>
    </source>
</evidence>
<dbReference type="EMBL" id="VIIS01001616">
    <property type="protein sequence ID" value="KAF0295466.1"/>
    <property type="molecule type" value="Genomic_DNA"/>
</dbReference>
<dbReference type="GO" id="GO:0005840">
    <property type="term" value="C:ribosome"/>
    <property type="evidence" value="ECO:0007669"/>
    <property type="project" value="UniProtKB-KW"/>
</dbReference>
<proteinExistence type="inferred from homology"/>
<organism evidence="6 7">
    <name type="scientific">Amphibalanus amphitrite</name>
    <name type="common">Striped barnacle</name>
    <name type="synonym">Balanus amphitrite</name>
    <dbReference type="NCBI Taxonomy" id="1232801"/>
    <lineage>
        <taxon>Eukaryota</taxon>
        <taxon>Metazoa</taxon>
        <taxon>Ecdysozoa</taxon>
        <taxon>Arthropoda</taxon>
        <taxon>Crustacea</taxon>
        <taxon>Multicrustacea</taxon>
        <taxon>Cirripedia</taxon>
        <taxon>Thoracica</taxon>
        <taxon>Thoracicalcarea</taxon>
        <taxon>Balanomorpha</taxon>
        <taxon>Balanoidea</taxon>
        <taxon>Balanidae</taxon>
        <taxon>Amphibalaninae</taxon>
        <taxon>Amphibalanus</taxon>
    </lineage>
</organism>
<sequence>MKASEFKQFEVVGRRLPTEHEVNPPLYRMRLFAPNFVVAKSRFWYFLRQQSKIKKGSGEIVQCKEVLEKNPLKVKNYGIWLRYDSRSGTHNMYKEYRDVTITSAVLQCYREMGGRHRARAHAIQIMRVEEIKAKDCKRPIVTQFHKAKIRFPLAYHGVFRDKKSRRFVRTAPRINFQ</sequence>
<evidence type="ECO:0000256" key="1">
    <source>
        <dbReference type="ARBA" id="ARBA00009362"/>
    </source>
</evidence>
<keyword evidence="7" id="KW-1185">Reference proteome</keyword>
<dbReference type="InterPro" id="IPR028877">
    <property type="entry name" value="Ribosomal_eL20"/>
</dbReference>
<reference evidence="6 7" key="1">
    <citation type="submission" date="2019-07" db="EMBL/GenBank/DDBJ databases">
        <title>Draft genome assembly of a fouling barnacle, Amphibalanus amphitrite (Darwin, 1854): The first reference genome for Thecostraca.</title>
        <authorList>
            <person name="Kim W."/>
        </authorList>
    </citation>
    <scope>NUCLEOTIDE SEQUENCE [LARGE SCALE GENOMIC DNA]</scope>
    <source>
        <strain evidence="6">SNU_AA5</strain>
        <tissue evidence="6">Soma without cirri and trophi</tissue>
    </source>
</reference>
<dbReference type="GO" id="GO:0006412">
    <property type="term" value="P:translation"/>
    <property type="evidence" value="ECO:0007669"/>
    <property type="project" value="InterPro"/>
</dbReference>
<evidence type="ECO:0000313" key="7">
    <source>
        <dbReference type="Proteomes" id="UP000440578"/>
    </source>
</evidence>
<keyword evidence="2 4" id="KW-0689">Ribosomal protein</keyword>
<accession>A0A6A4VLN6</accession>
<gene>
    <name evidence="6" type="primary">RPL18A</name>
    <name evidence="6" type="ORF">FJT64_007021</name>
</gene>
<keyword evidence="3 4" id="KW-0687">Ribonucleoprotein</keyword>
<dbReference type="FunFam" id="3.10.20.10:FF:000002">
    <property type="entry name" value="60S ribosomal protein L18a"/>
    <property type="match status" value="1"/>
</dbReference>
<dbReference type="GO" id="GO:0003735">
    <property type="term" value="F:structural constituent of ribosome"/>
    <property type="evidence" value="ECO:0007669"/>
    <property type="project" value="InterPro"/>
</dbReference>
<dbReference type="Gene3D" id="3.10.20.10">
    <property type="match status" value="2"/>
</dbReference>
<dbReference type="SUPFAM" id="SSF160374">
    <property type="entry name" value="RplX-like"/>
    <property type="match status" value="1"/>
</dbReference>
<name>A0A6A4VLN6_AMPAM</name>
<evidence type="ECO:0000259" key="5">
    <source>
        <dbReference type="Pfam" id="PF01775"/>
    </source>
</evidence>
<dbReference type="InterPro" id="IPR021138">
    <property type="entry name" value="Ribosomal_eL20_eukaryotes"/>
</dbReference>
<comment type="caution">
    <text evidence="6">The sequence shown here is derived from an EMBL/GenBank/DDBJ whole genome shotgun (WGS) entry which is preliminary data.</text>
</comment>
<evidence type="ECO:0000256" key="4">
    <source>
        <dbReference type="PIRNR" id="PIRNR002190"/>
    </source>
</evidence>
<evidence type="ECO:0000256" key="2">
    <source>
        <dbReference type="ARBA" id="ARBA00022980"/>
    </source>
</evidence>
<feature type="domain" description="Large ribosomal subunit protein eL20" evidence="5">
    <location>
        <begin position="7"/>
        <end position="129"/>
    </location>
</feature>
<dbReference type="GO" id="GO:1990904">
    <property type="term" value="C:ribonucleoprotein complex"/>
    <property type="evidence" value="ECO:0007669"/>
    <property type="project" value="UniProtKB-KW"/>
</dbReference>
<protein>
    <recommendedName>
        <fullName evidence="4">60S ribosomal protein L18a</fullName>
    </recommendedName>
</protein>
<dbReference type="OrthoDB" id="1294322at2759"/>
<dbReference type="InterPro" id="IPR023573">
    <property type="entry name" value="Ribosomal_eL20_dom"/>
</dbReference>
<evidence type="ECO:0000256" key="3">
    <source>
        <dbReference type="ARBA" id="ARBA00023274"/>
    </source>
</evidence>
<dbReference type="Pfam" id="PF01775">
    <property type="entry name" value="Ribosomal_L18A"/>
    <property type="match status" value="1"/>
</dbReference>
<dbReference type="Proteomes" id="UP000440578">
    <property type="component" value="Unassembled WGS sequence"/>
</dbReference>
<dbReference type="PIRSF" id="PIRSF002190">
    <property type="entry name" value="Ribosomal_L18a"/>
    <property type="match status" value="1"/>
</dbReference>
<dbReference type="HAMAP" id="MF_00273">
    <property type="entry name" value="Ribosomal_eL20"/>
    <property type="match status" value="1"/>
</dbReference>
<comment type="similarity">
    <text evidence="1 4">Belongs to the eukaryotic ribosomal protein eL20 family.</text>
</comment>
<dbReference type="AlphaFoldDB" id="A0A6A4VLN6"/>
<dbReference type="PANTHER" id="PTHR10052">
    <property type="entry name" value="60S RIBOSOMAL PROTEIN L18A"/>
    <property type="match status" value="1"/>
</dbReference>
<dbReference type="FunFam" id="3.10.20.10:FF:000001">
    <property type="entry name" value="60S ribosomal protein L18a"/>
    <property type="match status" value="1"/>
</dbReference>